<evidence type="ECO:0000259" key="6">
    <source>
        <dbReference type="Pfam" id="PF02781"/>
    </source>
</evidence>
<evidence type="ECO:0000313" key="8">
    <source>
        <dbReference type="EnsemblMetazoa" id="HelroP111140"/>
    </source>
</evidence>
<dbReference type="Proteomes" id="UP000015101">
    <property type="component" value="Unassembled WGS sequence"/>
</dbReference>
<feature type="domain" description="Glucose-6-phosphate dehydrogenase NAD-binding" evidence="5">
    <location>
        <begin position="11"/>
        <end position="134"/>
    </location>
</feature>
<organism evidence="8 9">
    <name type="scientific">Helobdella robusta</name>
    <name type="common">Californian leech</name>
    <dbReference type="NCBI Taxonomy" id="6412"/>
    <lineage>
        <taxon>Eukaryota</taxon>
        <taxon>Metazoa</taxon>
        <taxon>Spiralia</taxon>
        <taxon>Lophotrochozoa</taxon>
        <taxon>Annelida</taxon>
        <taxon>Clitellata</taxon>
        <taxon>Hirudinea</taxon>
        <taxon>Rhynchobdellida</taxon>
        <taxon>Glossiphoniidae</taxon>
        <taxon>Helobdella</taxon>
    </lineage>
</organism>
<dbReference type="InterPro" id="IPR022675">
    <property type="entry name" value="G6P_DH_C"/>
</dbReference>
<dbReference type="Gene3D" id="3.40.50.720">
    <property type="entry name" value="NAD(P)-binding Rossmann-like Domain"/>
    <property type="match status" value="1"/>
</dbReference>
<dbReference type="Gene3D" id="3.30.360.10">
    <property type="entry name" value="Dihydrodipicolinate Reductase, domain 2"/>
    <property type="match status" value="1"/>
</dbReference>
<dbReference type="EMBL" id="KB096325">
    <property type="protein sequence ID" value="ESO05721.1"/>
    <property type="molecule type" value="Genomic_DNA"/>
</dbReference>
<keyword evidence="4" id="KW-0119">Carbohydrate metabolism</keyword>
<dbReference type="InterPro" id="IPR001282">
    <property type="entry name" value="G6P_DH"/>
</dbReference>
<dbReference type="HOGENOM" id="CLU_013524_2_0_1"/>
<evidence type="ECO:0000256" key="1">
    <source>
        <dbReference type="ARBA" id="ARBA00004959"/>
    </source>
</evidence>
<accession>T1EF87</accession>
<evidence type="ECO:0000256" key="2">
    <source>
        <dbReference type="ARBA" id="ARBA00022526"/>
    </source>
</evidence>
<dbReference type="AlphaFoldDB" id="T1EF87"/>
<feature type="domain" description="Glucose-6-phosphate dehydrogenase C-terminal" evidence="6">
    <location>
        <begin position="139"/>
        <end position="428"/>
    </location>
</feature>
<dbReference type="InterPro" id="IPR022674">
    <property type="entry name" value="G6P_DH_NAD-bd"/>
</dbReference>
<dbReference type="GO" id="GO:0005783">
    <property type="term" value="C:endoplasmic reticulum"/>
    <property type="evidence" value="ECO:0000318"/>
    <property type="project" value="GO_Central"/>
</dbReference>
<dbReference type="KEGG" id="hro:HELRODRAFT_111140"/>
<dbReference type="Pfam" id="PF00479">
    <property type="entry name" value="G6PD_N"/>
    <property type="match status" value="1"/>
</dbReference>
<keyword evidence="9" id="KW-1185">Reference proteome</keyword>
<evidence type="ECO:0000313" key="9">
    <source>
        <dbReference type="Proteomes" id="UP000015101"/>
    </source>
</evidence>
<dbReference type="GO" id="GO:0006006">
    <property type="term" value="P:glucose metabolic process"/>
    <property type="evidence" value="ECO:0000318"/>
    <property type="project" value="GO_Central"/>
</dbReference>
<keyword evidence="2" id="KW-0313">Glucose metabolism</keyword>
<dbReference type="eggNOG" id="KOG0563">
    <property type="taxonomic scope" value="Eukaryota"/>
</dbReference>
<dbReference type="GO" id="GO:0050661">
    <property type="term" value="F:NADP binding"/>
    <property type="evidence" value="ECO:0007669"/>
    <property type="project" value="InterPro"/>
</dbReference>
<dbReference type="EMBL" id="AMQM01003863">
    <property type="status" value="NOT_ANNOTATED_CDS"/>
    <property type="molecule type" value="Genomic_DNA"/>
</dbReference>
<gene>
    <name evidence="8" type="primary">20195239</name>
    <name evidence="7" type="ORF">HELRODRAFT_111140</name>
</gene>
<evidence type="ECO:0008006" key="10">
    <source>
        <dbReference type="Google" id="ProtNLM"/>
    </source>
</evidence>
<dbReference type="PANTHER" id="PTHR23429">
    <property type="entry name" value="GLUCOSE-6-PHOSPHATE 1-DEHYDROGENASE G6PD"/>
    <property type="match status" value="1"/>
</dbReference>
<dbReference type="EnsemblMetazoa" id="HelroT111140">
    <property type="protein sequence ID" value="HelroP111140"/>
    <property type="gene ID" value="HelroG111140"/>
</dbReference>
<dbReference type="SUPFAM" id="SSF51735">
    <property type="entry name" value="NAD(P)-binding Rossmann-fold domains"/>
    <property type="match status" value="1"/>
</dbReference>
<dbReference type="InParanoid" id="T1EF87"/>
<sequence length="452" mass="52166">MDKCEDVACHKAKKGFSETVQYVQLKSSKHFKELAMKINENTQSLYGLVGSPNTYEVGRLFYLAIPPSAYAETAERIHKYLLPEHGRGWVKIVVEKPFGRDLNSAKLLNSGLLKRFDESQIYRVDHYLGKTVVKMILPFRVINSNSYSQLWNADYIDRVEIVMKEELDVVGRTQFYNENGVVRDVMQNHLTELFMLTAMQLPSSGGVNISEIHELKYDLLKKVKLPKMDKILLGQYSTYNVEWLAENKETNKITDTPTFAATTFYVDSEMWRGVPFLFMSGKKLNEKTSYVRIVLKNRKFCLNHNAEFCKDDKQIVFYIGGKFGEFIAVSKDLPLPSFRSGWKKKTSTAFKDVFGQSTDEMHLFFPVEEVESYTELIKSIIKGARHMFVPSSILYQSWQVWSSLLEVSDSTRPRIYIGKDKDPERLDFYFDTLTDGLKFVIKEPSPNQTTST</sequence>
<evidence type="ECO:0000256" key="3">
    <source>
        <dbReference type="ARBA" id="ARBA00022857"/>
    </source>
</evidence>
<protein>
    <recommendedName>
        <fullName evidence="10">Glucose-6-phosphate 1-dehydrogenase</fullName>
    </recommendedName>
</protein>
<dbReference type="EMBL" id="AMQM01003864">
    <property type="status" value="NOT_ANNOTATED_CDS"/>
    <property type="molecule type" value="Genomic_DNA"/>
</dbReference>
<dbReference type="GO" id="GO:0004345">
    <property type="term" value="F:glucose-6-phosphate dehydrogenase activity"/>
    <property type="evidence" value="ECO:0000318"/>
    <property type="project" value="GO_Central"/>
</dbReference>
<evidence type="ECO:0000313" key="7">
    <source>
        <dbReference type="EMBL" id="ESO05721.1"/>
    </source>
</evidence>
<dbReference type="OrthoDB" id="60984at2759"/>
<dbReference type="Pfam" id="PF02781">
    <property type="entry name" value="G6PD_C"/>
    <property type="match status" value="1"/>
</dbReference>
<dbReference type="GeneID" id="20195239"/>
<evidence type="ECO:0000259" key="5">
    <source>
        <dbReference type="Pfam" id="PF00479"/>
    </source>
</evidence>
<reference evidence="7 9" key="2">
    <citation type="journal article" date="2013" name="Nature">
        <title>Insights into bilaterian evolution from three spiralian genomes.</title>
        <authorList>
            <person name="Simakov O."/>
            <person name="Marletaz F."/>
            <person name="Cho S.J."/>
            <person name="Edsinger-Gonzales E."/>
            <person name="Havlak P."/>
            <person name="Hellsten U."/>
            <person name="Kuo D.H."/>
            <person name="Larsson T."/>
            <person name="Lv J."/>
            <person name="Arendt D."/>
            <person name="Savage R."/>
            <person name="Osoegawa K."/>
            <person name="de Jong P."/>
            <person name="Grimwood J."/>
            <person name="Chapman J.A."/>
            <person name="Shapiro H."/>
            <person name="Aerts A."/>
            <person name="Otillar R.P."/>
            <person name="Terry A.Y."/>
            <person name="Boore J.L."/>
            <person name="Grigoriev I.V."/>
            <person name="Lindberg D.R."/>
            <person name="Seaver E.C."/>
            <person name="Weisblat D.A."/>
            <person name="Putnam N.H."/>
            <person name="Rokhsar D.S."/>
        </authorList>
    </citation>
    <scope>NUCLEOTIDE SEQUENCE</scope>
</reference>
<dbReference type="InterPro" id="IPR036291">
    <property type="entry name" value="NAD(P)-bd_dom_sf"/>
</dbReference>
<reference evidence="8" key="3">
    <citation type="submission" date="2015-06" db="UniProtKB">
        <authorList>
            <consortium name="EnsemblMetazoa"/>
        </authorList>
    </citation>
    <scope>IDENTIFICATION</scope>
</reference>
<dbReference type="UniPathway" id="UPA00115"/>
<reference evidence="9" key="1">
    <citation type="submission" date="2012-12" db="EMBL/GenBank/DDBJ databases">
        <authorList>
            <person name="Hellsten U."/>
            <person name="Grimwood J."/>
            <person name="Chapman J.A."/>
            <person name="Shapiro H."/>
            <person name="Aerts A."/>
            <person name="Otillar R.P."/>
            <person name="Terry A.Y."/>
            <person name="Boore J.L."/>
            <person name="Simakov O."/>
            <person name="Marletaz F."/>
            <person name="Cho S.-J."/>
            <person name="Edsinger-Gonzales E."/>
            <person name="Havlak P."/>
            <person name="Kuo D.-H."/>
            <person name="Larsson T."/>
            <person name="Lv J."/>
            <person name="Arendt D."/>
            <person name="Savage R."/>
            <person name="Osoegawa K."/>
            <person name="de Jong P."/>
            <person name="Lindberg D.R."/>
            <person name="Seaver E.C."/>
            <person name="Weisblat D.A."/>
            <person name="Putnam N.H."/>
            <person name="Grigoriev I.V."/>
            <person name="Rokhsar D.S."/>
        </authorList>
    </citation>
    <scope>NUCLEOTIDE SEQUENCE</scope>
</reference>
<dbReference type="SUPFAM" id="SSF55347">
    <property type="entry name" value="Glyceraldehyde-3-phosphate dehydrogenase-like, C-terminal domain"/>
    <property type="match status" value="1"/>
</dbReference>
<comment type="pathway">
    <text evidence="1">Carbohydrate degradation; pentose phosphate pathway.</text>
</comment>
<proteinExistence type="predicted"/>
<dbReference type="RefSeq" id="XP_009016354.1">
    <property type="nucleotide sequence ID" value="XM_009018106.1"/>
</dbReference>
<dbReference type="CTD" id="20195239"/>
<dbReference type="PANTHER" id="PTHR23429:SF7">
    <property type="entry name" value="GDH_6PGL ENDOPLASMIC BIFUNCTIONAL PROTEIN"/>
    <property type="match status" value="1"/>
</dbReference>
<dbReference type="PRINTS" id="PR00079">
    <property type="entry name" value="G6PDHDRGNASE"/>
</dbReference>
<evidence type="ECO:0000256" key="4">
    <source>
        <dbReference type="ARBA" id="ARBA00023277"/>
    </source>
</evidence>
<name>T1EF87_HELRO</name>
<dbReference type="EMBL" id="AMQM01003865">
    <property type="status" value="NOT_ANNOTATED_CDS"/>
    <property type="molecule type" value="Genomic_DNA"/>
</dbReference>
<keyword evidence="3" id="KW-0521">NADP</keyword>
<dbReference type="STRING" id="6412.T1EF87"/>
<dbReference type="GO" id="GO:0009051">
    <property type="term" value="P:pentose-phosphate shunt, oxidative branch"/>
    <property type="evidence" value="ECO:0000318"/>
    <property type="project" value="GO_Central"/>
</dbReference>